<reference evidence="3 4" key="1">
    <citation type="submission" date="2024-09" db="EMBL/GenBank/DDBJ databases">
        <title>T2T genomes of carrot and Alternaria dauci and their utility for understanding host-pathogen interaction during carrot leaf blight disease.</title>
        <authorList>
            <person name="Liu W."/>
            <person name="Xu S."/>
            <person name="Ou C."/>
            <person name="Liu X."/>
            <person name="Zhuang F."/>
            <person name="Deng X.W."/>
        </authorList>
    </citation>
    <scope>NUCLEOTIDE SEQUENCE [LARGE SCALE GENOMIC DNA]</scope>
    <source>
        <strain evidence="3 4">A2016</strain>
    </source>
</reference>
<evidence type="ECO:0000313" key="3">
    <source>
        <dbReference type="EMBL" id="KAL1792282.1"/>
    </source>
</evidence>
<accession>A0ABR3U7Y5</accession>
<protein>
    <submittedName>
        <fullName evidence="3">Uncharacterized protein</fullName>
    </submittedName>
</protein>
<evidence type="ECO:0000256" key="2">
    <source>
        <dbReference type="SAM" id="MobiDB-lite"/>
    </source>
</evidence>
<proteinExistence type="predicted"/>
<evidence type="ECO:0000313" key="4">
    <source>
        <dbReference type="Proteomes" id="UP001578633"/>
    </source>
</evidence>
<feature type="region of interest" description="Disordered" evidence="2">
    <location>
        <begin position="1"/>
        <end position="48"/>
    </location>
</feature>
<name>A0ABR3U7Y5_9PLEO</name>
<gene>
    <name evidence="3" type="ORF">ACET3X_008789</name>
</gene>
<sequence>MAPSTSPPRRQASPIGQASRDGIQAARGMIQGPNRVTRLPASPRETASIKCSQLRKARTRAQEAVHALQSELQVIEGLEDDQATIKDTLNMEINKLKTRLSFEKHWSSSESSKAKHTSDRLATQVKKLEQELVDAKAKTVVDDEARNELADAHLEITELEQELKQERARCSANCDAKQELDELKAKLVEMVAGAKFKESWD</sequence>
<dbReference type="Proteomes" id="UP001578633">
    <property type="component" value="Chromosome 9"/>
</dbReference>
<keyword evidence="1" id="KW-0175">Coiled coil</keyword>
<feature type="coiled-coil region" evidence="1">
    <location>
        <begin position="111"/>
        <end position="169"/>
    </location>
</feature>
<keyword evidence="4" id="KW-1185">Reference proteome</keyword>
<comment type="caution">
    <text evidence="3">The sequence shown here is derived from an EMBL/GenBank/DDBJ whole genome shotgun (WGS) entry which is preliminary data.</text>
</comment>
<evidence type="ECO:0000256" key="1">
    <source>
        <dbReference type="SAM" id="Coils"/>
    </source>
</evidence>
<dbReference type="GeneID" id="96089111"/>
<dbReference type="RefSeq" id="XP_069302866.1">
    <property type="nucleotide sequence ID" value="XM_069455677.1"/>
</dbReference>
<organism evidence="3 4">
    <name type="scientific">Alternaria dauci</name>
    <dbReference type="NCBI Taxonomy" id="48095"/>
    <lineage>
        <taxon>Eukaryota</taxon>
        <taxon>Fungi</taxon>
        <taxon>Dikarya</taxon>
        <taxon>Ascomycota</taxon>
        <taxon>Pezizomycotina</taxon>
        <taxon>Dothideomycetes</taxon>
        <taxon>Pleosporomycetidae</taxon>
        <taxon>Pleosporales</taxon>
        <taxon>Pleosporineae</taxon>
        <taxon>Pleosporaceae</taxon>
        <taxon>Alternaria</taxon>
        <taxon>Alternaria sect. Porri</taxon>
    </lineage>
</organism>
<dbReference type="EMBL" id="JBHGVX010000009">
    <property type="protein sequence ID" value="KAL1792282.1"/>
    <property type="molecule type" value="Genomic_DNA"/>
</dbReference>